<name>A0A8S2FVC6_9BILA</name>
<feature type="non-terminal residue" evidence="1">
    <location>
        <position position="90"/>
    </location>
</feature>
<dbReference type="Proteomes" id="UP000677228">
    <property type="component" value="Unassembled WGS sequence"/>
</dbReference>
<evidence type="ECO:0000313" key="2">
    <source>
        <dbReference type="EMBL" id="CAF4365031.1"/>
    </source>
</evidence>
<reference evidence="1" key="1">
    <citation type="submission" date="2021-02" db="EMBL/GenBank/DDBJ databases">
        <authorList>
            <person name="Nowell W R."/>
        </authorList>
    </citation>
    <scope>NUCLEOTIDE SEQUENCE</scope>
</reference>
<accession>A0A8S2FVC6</accession>
<dbReference type="EMBL" id="CAJNOK010043681">
    <property type="protein sequence ID" value="CAF1570588.1"/>
    <property type="molecule type" value="Genomic_DNA"/>
</dbReference>
<dbReference type="AlphaFoldDB" id="A0A8S2FVC6"/>
<gene>
    <name evidence="1" type="ORF">OVA965_LOCUS40337</name>
    <name evidence="2" type="ORF">TMI583_LOCUS41759</name>
</gene>
<comment type="caution">
    <text evidence="1">The sequence shown here is derived from an EMBL/GenBank/DDBJ whole genome shotgun (WGS) entry which is preliminary data.</text>
</comment>
<proteinExistence type="predicted"/>
<dbReference type="EMBL" id="CAJOBA010066473">
    <property type="protein sequence ID" value="CAF4365031.1"/>
    <property type="molecule type" value="Genomic_DNA"/>
</dbReference>
<sequence>MLEIHTQNNPTFRMLAPPRVVMSQFHIYDSEVLILVLELLSNLDTGKSCSPYYISSTRIVQHQTIHVAISYRRRRKMAFDCPLTGLLLLT</sequence>
<evidence type="ECO:0000313" key="1">
    <source>
        <dbReference type="EMBL" id="CAF1570588.1"/>
    </source>
</evidence>
<protein>
    <submittedName>
        <fullName evidence="1">Uncharacterized protein</fullName>
    </submittedName>
</protein>
<organism evidence="1 3">
    <name type="scientific">Didymodactylos carnosus</name>
    <dbReference type="NCBI Taxonomy" id="1234261"/>
    <lineage>
        <taxon>Eukaryota</taxon>
        <taxon>Metazoa</taxon>
        <taxon>Spiralia</taxon>
        <taxon>Gnathifera</taxon>
        <taxon>Rotifera</taxon>
        <taxon>Eurotatoria</taxon>
        <taxon>Bdelloidea</taxon>
        <taxon>Philodinida</taxon>
        <taxon>Philodinidae</taxon>
        <taxon>Didymodactylos</taxon>
    </lineage>
</organism>
<dbReference type="Proteomes" id="UP000682733">
    <property type="component" value="Unassembled WGS sequence"/>
</dbReference>
<evidence type="ECO:0000313" key="3">
    <source>
        <dbReference type="Proteomes" id="UP000677228"/>
    </source>
</evidence>